<evidence type="ECO:0000313" key="1">
    <source>
        <dbReference type="EMBL" id="OUR96413.1"/>
    </source>
</evidence>
<proteinExistence type="predicted"/>
<protein>
    <submittedName>
        <fullName evidence="1">Uncharacterized protein</fullName>
    </submittedName>
</protein>
<reference evidence="2" key="1">
    <citation type="journal article" date="2017" name="Proc. Natl. Acad. Sci. U.S.A.">
        <title>Simulation of Deepwater Horizon oil plume reveals substrate specialization within a complex community of hydrocarbon-degraders.</title>
        <authorList>
            <person name="Hu P."/>
            <person name="Dubinsky E.A."/>
            <person name="Probst A.J."/>
            <person name="Wang J."/>
            <person name="Sieber C.M.K."/>
            <person name="Tom L.M."/>
            <person name="Gardinali P."/>
            <person name="Banfield J.F."/>
            <person name="Atlas R.M."/>
            <person name="Andersen G.L."/>
        </authorList>
    </citation>
    <scope>NUCLEOTIDE SEQUENCE [LARGE SCALE GENOMIC DNA]</scope>
</reference>
<accession>A0A1Y5F692</accession>
<dbReference type="EMBL" id="MAAO01000006">
    <property type="protein sequence ID" value="OUR96413.1"/>
    <property type="molecule type" value="Genomic_DNA"/>
</dbReference>
<name>A0A1Y5F692_9BACT</name>
<sequence length="287" mass="32598">MESPNIDIDFLAKETLALSEALKGSHGFGQTSLFDDSFTFSRVHESVEIPPVVEEQLPDISPFPISTGLVFKIDAGVSTFCVRGIVTHDINESINEVMGGNEALSRKLKIQSRSDLSNVHYFETDSIEHAEIIAEYIVNKRFPVHEEMVCNLSDPGFSWWLESNEQGLKVFFKAQSVERDEEYLRLGPIGDRGIAALKFAKCEGLLRKVFSIAEYSSTEKSFEMCPVRSGDLNYEMFRDIFEIGQFNFDFSQLDLTLEDRRLVLFLKEIAAVRGFWISVEEILQNKP</sequence>
<dbReference type="AlphaFoldDB" id="A0A1Y5F692"/>
<gene>
    <name evidence="1" type="ORF">A9Q84_08660</name>
</gene>
<comment type="caution">
    <text evidence="1">The sequence shown here is derived from an EMBL/GenBank/DDBJ whole genome shotgun (WGS) entry which is preliminary data.</text>
</comment>
<evidence type="ECO:0000313" key="2">
    <source>
        <dbReference type="Proteomes" id="UP000196531"/>
    </source>
</evidence>
<organism evidence="1 2">
    <name type="scientific">Halobacteriovorax marinus</name>
    <dbReference type="NCBI Taxonomy" id="97084"/>
    <lineage>
        <taxon>Bacteria</taxon>
        <taxon>Pseudomonadati</taxon>
        <taxon>Bdellovibrionota</taxon>
        <taxon>Bacteriovoracia</taxon>
        <taxon>Bacteriovoracales</taxon>
        <taxon>Halobacteriovoraceae</taxon>
        <taxon>Halobacteriovorax</taxon>
    </lineage>
</organism>
<dbReference type="Proteomes" id="UP000196531">
    <property type="component" value="Unassembled WGS sequence"/>
</dbReference>